<organism evidence="2 3">
    <name type="scientific">Iphiclides podalirius</name>
    <name type="common">scarce swallowtail</name>
    <dbReference type="NCBI Taxonomy" id="110791"/>
    <lineage>
        <taxon>Eukaryota</taxon>
        <taxon>Metazoa</taxon>
        <taxon>Ecdysozoa</taxon>
        <taxon>Arthropoda</taxon>
        <taxon>Hexapoda</taxon>
        <taxon>Insecta</taxon>
        <taxon>Pterygota</taxon>
        <taxon>Neoptera</taxon>
        <taxon>Endopterygota</taxon>
        <taxon>Lepidoptera</taxon>
        <taxon>Glossata</taxon>
        <taxon>Ditrysia</taxon>
        <taxon>Papilionoidea</taxon>
        <taxon>Papilionidae</taxon>
        <taxon>Papilioninae</taxon>
        <taxon>Iphiclides</taxon>
    </lineage>
</organism>
<evidence type="ECO:0000313" key="3">
    <source>
        <dbReference type="Proteomes" id="UP000837857"/>
    </source>
</evidence>
<protein>
    <submittedName>
        <fullName evidence="2">Uncharacterized protein</fullName>
    </submittedName>
</protein>
<keyword evidence="3" id="KW-1185">Reference proteome</keyword>
<feature type="compositionally biased region" description="Basic residues" evidence="1">
    <location>
        <begin position="29"/>
        <end position="40"/>
    </location>
</feature>
<evidence type="ECO:0000256" key="1">
    <source>
        <dbReference type="SAM" id="MobiDB-lite"/>
    </source>
</evidence>
<proteinExistence type="predicted"/>
<gene>
    <name evidence="2" type="ORF">IPOD504_LOCUS12303</name>
</gene>
<dbReference type="EMBL" id="OW152815">
    <property type="protein sequence ID" value="CAH2062928.1"/>
    <property type="molecule type" value="Genomic_DNA"/>
</dbReference>
<reference evidence="2" key="1">
    <citation type="submission" date="2022-03" db="EMBL/GenBank/DDBJ databases">
        <authorList>
            <person name="Martin H S."/>
        </authorList>
    </citation>
    <scope>NUCLEOTIDE SEQUENCE</scope>
</reference>
<evidence type="ECO:0000313" key="2">
    <source>
        <dbReference type="EMBL" id="CAH2062928.1"/>
    </source>
</evidence>
<name>A0ABN8ITE8_9NEOP</name>
<dbReference type="Proteomes" id="UP000837857">
    <property type="component" value="Chromosome 3"/>
</dbReference>
<sequence length="78" mass="8933">MATLNIAQHIAYTVTCDVNARSPHVRKMVRPRGTRHSRGGRRPDAISTTQHTTTAKRFFEIRDLIRNGKPELMQPKHT</sequence>
<accession>A0ABN8ITE8</accession>
<feature type="non-terminal residue" evidence="2">
    <location>
        <position position="78"/>
    </location>
</feature>
<feature type="region of interest" description="Disordered" evidence="1">
    <location>
        <begin position="29"/>
        <end position="49"/>
    </location>
</feature>